<organism evidence="10 11">
    <name type="scientific">Cyphellophora europaea (strain CBS 101466)</name>
    <name type="common">Phialophora europaea</name>
    <dbReference type="NCBI Taxonomy" id="1220924"/>
    <lineage>
        <taxon>Eukaryota</taxon>
        <taxon>Fungi</taxon>
        <taxon>Dikarya</taxon>
        <taxon>Ascomycota</taxon>
        <taxon>Pezizomycotina</taxon>
        <taxon>Eurotiomycetes</taxon>
        <taxon>Chaetothyriomycetidae</taxon>
        <taxon>Chaetothyriales</taxon>
        <taxon>Cyphellophoraceae</taxon>
        <taxon>Cyphellophora</taxon>
    </lineage>
</organism>
<dbReference type="Pfam" id="PF02771">
    <property type="entry name" value="Acyl-CoA_dh_N"/>
    <property type="match status" value="1"/>
</dbReference>
<feature type="domain" description="Acyl-CoA dehydrogenase/oxidase C-terminal" evidence="7">
    <location>
        <begin position="263"/>
        <end position="420"/>
    </location>
</feature>
<dbReference type="Proteomes" id="UP000030752">
    <property type="component" value="Unassembled WGS sequence"/>
</dbReference>
<proteinExistence type="inferred from homology"/>
<evidence type="ECO:0000259" key="8">
    <source>
        <dbReference type="Pfam" id="PF02770"/>
    </source>
</evidence>
<dbReference type="GO" id="GO:0005737">
    <property type="term" value="C:cytoplasm"/>
    <property type="evidence" value="ECO:0007669"/>
    <property type="project" value="TreeGrafter"/>
</dbReference>
<keyword evidence="11" id="KW-1185">Reference proteome</keyword>
<dbReference type="PANTHER" id="PTHR48083:SF15">
    <property type="entry name" value="ACYL-COA DEHYDROGENASE APDG"/>
    <property type="match status" value="1"/>
</dbReference>
<dbReference type="Pfam" id="PF00441">
    <property type="entry name" value="Acyl-CoA_dh_1"/>
    <property type="match status" value="1"/>
</dbReference>
<keyword evidence="3 6" id="KW-0285">Flavoprotein</keyword>
<dbReference type="InParanoid" id="W2SE44"/>
<evidence type="ECO:0000313" key="10">
    <source>
        <dbReference type="EMBL" id="ETN46318.1"/>
    </source>
</evidence>
<sequence>MAAQVPFSEPPWLSGLPSPYYKETHRRFQKAARAFIAEHLAPYAIEWETAETAPDSLFHTFAKHNMLIPNLPAPLPVEWLHRVGIKDILGVPVEEWDYFHTGIYLDEMSRVGVTGPGGSMTAGHAFGIPPIIKFGSKALHEKFLPDLLPGKKRACIAITEPGAGSDVANIATTARKSDDGKFYIVNGEKKWITNGFWSDYAAMAVRTGGKGAKGLSMLVVPLKGHPGVNMRRLKVQGQISAGTTYIELDDVKVPVENLIGEEGQGMRYVMTNFNHERLTIACGVTRSSRVALSSAMAYVLKREAFGKTLVEQPVVRHRLAKAGAELEMLQSWVESFLYNMTKLTKEEADAKLGGLTALAKAKAGMVFNECAQTAVLLFGGNGYTRTGQGEMAEKLYREVMGARIPGGSEDVMLDLAIRQLVKNFQRETEKLDRPKGSSKL</sequence>
<comment type="similarity">
    <text evidence="2 6">Belongs to the acyl-CoA dehydrogenase family.</text>
</comment>
<dbReference type="GeneID" id="19967841"/>
<dbReference type="HOGENOM" id="CLU_018204_4_1_1"/>
<dbReference type="InterPro" id="IPR050741">
    <property type="entry name" value="Acyl-CoA_dehydrogenase"/>
</dbReference>
<dbReference type="SUPFAM" id="SSF56645">
    <property type="entry name" value="Acyl-CoA dehydrogenase NM domain-like"/>
    <property type="match status" value="1"/>
</dbReference>
<evidence type="ECO:0000256" key="4">
    <source>
        <dbReference type="ARBA" id="ARBA00022827"/>
    </source>
</evidence>
<dbReference type="GO" id="GO:0050660">
    <property type="term" value="F:flavin adenine dinucleotide binding"/>
    <property type="evidence" value="ECO:0007669"/>
    <property type="project" value="InterPro"/>
</dbReference>
<dbReference type="EMBL" id="KB822711">
    <property type="protein sequence ID" value="ETN46318.1"/>
    <property type="molecule type" value="Genomic_DNA"/>
</dbReference>
<dbReference type="VEuPathDB" id="FungiDB:HMPREF1541_00502"/>
<feature type="domain" description="Acyl-CoA dehydrogenase/oxidase N-terminal" evidence="9">
    <location>
        <begin position="23"/>
        <end position="150"/>
    </location>
</feature>
<evidence type="ECO:0000256" key="6">
    <source>
        <dbReference type="RuleBase" id="RU362125"/>
    </source>
</evidence>
<dbReference type="Pfam" id="PF02770">
    <property type="entry name" value="Acyl-CoA_dh_M"/>
    <property type="match status" value="1"/>
</dbReference>
<evidence type="ECO:0000256" key="2">
    <source>
        <dbReference type="ARBA" id="ARBA00009347"/>
    </source>
</evidence>
<name>W2SE44_CYPE1</name>
<keyword evidence="5 6" id="KW-0560">Oxidoreductase</keyword>
<dbReference type="STRING" id="1220924.W2SE44"/>
<dbReference type="PANTHER" id="PTHR48083">
    <property type="entry name" value="MEDIUM-CHAIN SPECIFIC ACYL-COA DEHYDROGENASE, MITOCHONDRIAL-RELATED"/>
    <property type="match status" value="1"/>
</dbReference>
<dbReference type="RefSeq" id="XP_008711030.1">
    <property type="nucleotide sequence ID" value="XM_008712808.1"/>
</dbReference>
<dbReference type="InterPro" id="IPR009100">
    <property type="entry name" value="AcylCoA_DH/oxidase_NM_dom_sf"/>
</dbReference>
<dbReference type="Gene3D" id="2.40.110.10">
    <property type="entry name" value="Butyryl-CoA Dehydrogenase, subunit A, domain 2"/>
    <property type="match status" value="1"/>
</dbReference>
<evidence type="ECO:0000256" key="1">
    <source>
        <dbReference type="ARBA" id="ARBA00001974"/>
    </source>
</evidence>
<evidence type="ECO:0000256" key="3">
    <source>
        <dbReference type="ARBA" id="ARBA00022630"/>
    </source>
</evidence>
<keyword evidence="4 6" id="KW-0274">FAD</keyword>
<evidence type="ECO:0000259" key="7">
    <source>
        <dbReference type="Pfam" id="PF00441"/>
    </source>
</evidence>
<dbReference type="Gene3D" id="1.10.540.10">
    <property type="entry name" value="Acyl-CoA dehydrogenase/oxidase, N-terminal domain"/>
    <property type="match status" value="1"/>
</dbReference>
<evidence type="ECO:0008006" key="12">
    <source>
        <dbReference type="Google" id="ProtNLM"/>
    </source>
</evidence>
<dbReference type="GO" id="GO:0003995">
    <property type="term" value="F:acyl-CoA dehydrogenase activity"/>
    <property type="evidence" value="ECO:0007669"/>
    <property type="project" value="TreeGrafter"/>
</dbReference>
<gene>
    <name evidence="10" type="ORF">HMPREF1541_00502</name>
</gene>
<dbReference type="eggNOG" id="KOG0141">
    <property type="taxonomic scope" value="Eukaryota"/>
</dbReference>
<accession>W2SE44</accession>
<evidence type="ECO:0000313" key="11">
    <source>
        <dbReference type="Proteomes" id="UP000030752"/>
    </source>
</evidence>
<dbReference type="SUPFAM" id="SSF47203">
    <property type="entry name" value="Acyl-CoA dehydrogenase C-terminal domain-like"/>
    <property type="match status" value="1"/>
</dbReference>
<evidence type="ECO:0000259" key="9">
    <source>
        <dbReference type="Pfam" id="PF02771"/>
    </source>
</evidence>
<dbReference type="OrthoDB" id="10254877at2759"/>
<dbReference type="InterPro" id="IPR036250">
    <property type="entry name" value="AcylCo_DH-like_C"/>
</dbReference>
<feature type="domain" description="Acyl-CoA oxidase/dehydrogenase middle" evidence="8">
    <location>
        <begin position="155"/>
        <end position="251"/>
    </location>
</feature>
<comment type="cofactor">
    <cofactor evidence="1 6">
        <name>FAD</name>
        <dbReference type="ChEBI" id="CHEBI:57692"/>
    </cofactor>
</comment>
<dbReference type="InterPro" id="IPR046373">
    <property type="entry name" value="Acyl-CoA_Oxase/DH_mid-dom_sf"/>
</dbReference>
<reference evidence="10 11" key="1">
    <citation type="submission" date="2013-03" db="EMBL/GenBank/DDBJ databases">
        <title>The Genome Sequence of Phialophora europaea CBS 101466.</title>
        <authorList>
            <consortium name="The Broad Institute Genomics Platform"/>
            <person name="Cuomo C."/>
            <person name="de Hoog S."/>
            <person name="Gorbushina A."/>
            <person name="Walker B."/>
            <person name="Young S.K."/>
            <person name="Zeng Q."/>
            <person name="Gargeya S."/>
            <person name="Fitzgerald M."/>
            <person name="Haas B."/>
            <person name="Abouelleil A."/>
            <person name="Allen A.W."/>
            <person name="Alvarado L."/>
            <person name="Arachchi H.M."/>
            <person name="Berlin A.M."/>
            <person name="Chapman S.B."/>
            <person name="Gainer-Dewar J."/>
            <person name="Goldberg J."/>
            <person name="Griggs A."/>
            <person name="Gujja S."/>
            <person name="Hansen M."/>
            <person name="Howarth C."/>
            <person name="Imamovic A."/>
            <person name="Ireland A."/>
            <person name="Larimer J."/>
            <person name="McCowan C."/>
            <person name="Murphy C."/>
            <person name="Pearson M."/>
            <person name="Poon T.W."/>
            <person name="Priest M."/>
            <person name="Roberts A."/>
            <person name="Saif S."/>
            <person name="Shea T."/>
            <person name="Sisk P."/>
            <person name="Sykes S."/>
            <person name="Wortman J."/>
            <person name="Nusbaum C."/>
            <person name="Birren B."/>
        </authorList>
    </citation>
    <scope>NUCLEOTIDE SEQUENCE [LARGE SCALE GENOMIC DNA]</scope>
    <source>
        <strain evidence="10 11">CBS 101466</strain>
    </source>
</reference>
<dbReference type="AlphaFoldDB" id="W2SE44"/>
<dbReference type="InterPro" id="IPR037069">
    <property type="entry name" value="AcylCoA_DH/ox_N_sf"/>
</dbReference>
<dbReference type="InterPro" id="IPR009075">
    <property type="entry name" value="AcylCo_DH/oxidase_C"/>
</dbReference>
<dbReference type="GO" id="GO:0033539">
    <property type="term" value="P:fatty acid beta-oxidation using acyl-CoA dehydrogenase"/>
    <property type="evidence" value="ECO:0007669"/>
    <property type="project" value="TreeGrafter"/>
</dbReference>
<evidence type="ECO:0000256" key="5">
    <source>
        <dbReference type="ARBA" id="ARBA00023002"/>
    </source>
</evidence>
<dbReference type="InterPro" id="IPR006091">
    <property type="entry name" value="Acyl-CoA_Oxase/DH_mid-dom"/>
</dbReference>
<dbReference type="Gene3D" id="1.20.140.10">
    <property type="entry name" value="Butyryl-CoA Dehydrogenase, subunit A, domain 3"/>
    <property type="match status" value="1"/>
</dbReference>
<protein>
    <recommendedName>
        <fullName evidence="12">Acyl-CoA dehydrogenase</fullName>
    </recommendedName>
</protein>
<dbReference type="InterPro" id="IPR013786">
    <property type="entry name" value="AcylCoA_DH/ox_N"/>
</dbReference>